<comment type="subcellular location">
    <subcellularLocation>
        <location evidence="1">Nucleus</location>
    </subcellularLocation>
</comment>
<feature type="compositionally biased region" description="Basic and acidic residues" evidence="3">
    <location>
        <begin position="160"/>
        <end position="179"/>
    </location>
</feature>
<name>A0A401SIR7_CHIPU</name>
<dbReference type="EMBL" id="BEZZ01000292">
    <property type="protein sequence ID" value="GCC30230.1"/>
    <property type="molecule type" value="Genomic_DNA"/>
</dbReference>
<feature type="compositionally biased region" description="Basic and acidic residues" evidence="3">
    <location>
        <begin position="412"/>
        <end position="427"/>
    </location>
</feature>
<evidence type="ECO:0000313" key="5">
    <source>
        <dbReference type="EMBL" id="GCC30230.1"/>
    </source>
</evidence>
<gene>
    <name evidence="5" type="ORF">chiPu_0008678</name>
</gene>
<dbReference type="OMA" id="KKPRQHE"/>
<feature type="region of interest" description="Disordered" evidence="3">
    <location>
        <begin position="273"/>
        <end position="295"/>
    </location>
</feature>
<evidence type="ECO:0000313" key="6">
    <source>
        <dbReference type="Proteomes" id="UP000287033"/>
    </source>
</evidence>
<keyword evidence="6" id="KW-1185">Reference proteome</keyword>
<dbReference type="PANTHER" id="PTHR23251:SF0">
    <property type="entry name" value="PROTEIN LYRIC"/>
    <property type="match status" value="1"/>
</dbReference>
<feature type="compositionally biased region" description="Low complexity" evidence="3">
    <location>
        <begin position="395"/>
        <end position="411"/>
    </location>
</feature>
<keyword evidence="4" id="KW-0812">Transmembrane</keyword>
<evidence type="ECO:0000256" key="2">
    <source>
        <dbReference type="ARBA" id="ARBA00023242"/>
    </source>
</evidence>
<feature type="region of interest" description="Disordered" evidence="3">
    <location>
        <begin position="226"/>
        <end position="246"/>
    </location>
</feature>
<feature type="compositionally biased region" description="Low complexity" evidence="3">
    <location>
        <begin position="348"/>
        <end position="357"/>
    </location>
</feature>
<dbReference type="InterPro" id="IPR052305">
    <property type="entry name" value="TransReg_TumorExp"/>
</dbReference>
<organism evidence="5 6">
    <name type="scientific">Chiloscyllium punctatum</name>
    <name type="common">Brownbanded bambooshark</name>
    <name type="synonym">Hemiscyllium punctatum</name>
    <dbReference type="NCBI Taxonomy" id="137246"/>
    <lineage>
        <taxon>Eukaryota</taxon>
        <taxon>Metazoa</taxon>
        <taxon>Chordata</taxon>
        <taxon>Craniata</taxon>
        <taxon>Vertebrata</taxon>
        <taxon>Chondrichthyes</taxon>
        <taxon>Elasmobranchii</taxon>
        <taxon>Galeomorphii</taxon>
        <taxon>Galeoidea</taxon>
        <taxon>Orectolobiformes</taxon>
        <taxon>Hemiscylliidae</taxon>
        <taxon>Chiloscyllium</taxon>
    </lineage>
</organism>
<evidence type="ECO:0008006" key="7">
    <source>
        <dbReference type="Google" id="ProtNLM"/>
    </source>
</evidence>
<feature type="transmembrane region" description="Helical" evidence="4">
    <location>
        <begin position="49"/>
        <end position="68"/>
    </location>
</feature>
<feature type="compositionally biased region" description="Basic residues" evidence="3">
    <location>
        <begin position="436"/>
        <end position="446"/>
    </location>
</feature>
<proteinExistence type="predicted"/>
<keyword evidence="4" id="KW-0472">Membrane</keyword>
<dbReference type="GO" id="GO:0005634">
    <property type="term" value="C:nucleus"/>
    <property type="evidence" value="ECO:0007669"/>
    <property type="project" value="UniProtKB-SubCell"/>
</dbReference>
<dbReference type="AlphaFoldDB" id="A0A401SIR7"/>
<evidence type="ECO:0000256" key="4">
    <source>
        <dbReference type="SAM" id="Phobius"/>
    </source>
</evidence>
<keyword evidence="2" id="KW-0539">Nucleus</keyword>
<evidence type="ECO:0000256" key="1">
    <source>
        <dbReference type="ARBA" id="ARBA00004123"/>
    </source>
</evidence>
<sequence>MLEPLARWLQVLLLRGSEWLLGGGLPDPGLGAPPATAVRLLPGSATASAVLLLVAAAAAAAVVVVFLLQGRGHAAAAAATTSRALPLEERSPLEEAASPSWKKPRQHEEVRKRRRKEKAKVPLNGHPPLSNDIELIVAEEAKESQATEKKALKVKKKKQRLDEKSKEQSVSGNKEKNEEEAGDWVMKISNREKRQLRKERQKKKCDTTSFFDPNFPLYFDGNKVASRSAKDSKGSDDQEETIAWNASSDSLADTVSSWNEATDKAVTWQFTGRGDTSSVAWGPSDRPMATSGWSMTTKDLTSSGIDWDTADSAEQDIFANIGTWENKAGVRSPPVTFGAFTDPSEAITQDTTSSQDSPSRCYLSASLPSHTIDEAWLGLDDPFAVDLNSDWSPPTEEWGNWTGEETLTTQELGKEKLKVSDGEEERSQVNPAGIGKSKRKKKKKKGKQTEDSVASEEVTLEKPSTKSQTEHGKNHPVITNSSEVHFILTGSEINKLKDDSEKKILKNEDPKGTVTEKTRIGIEQCITEIAFSDPWNTGGSASSSKNNGFTLDCAKTEKKKMKARRET</sequence>
<reference evidence="5 6" key="1">
    <citation type="journal article" date="2018" name="Nat. Ecol. Evol.">
        <title>Shark genomes provide insights into elasmobranch evolution and the origin of vertebrates.</title>
        <authorList>
            <person name="Hara Y"/>
            <person name="Yamaguchi K"/>
            <person name="Onimaru K"/>
            <person name="Kadota M"/>
            <person name="Koyanagi M"/>
            <person name="Keeley SD"/>
            <person name="Tatsumi K"/>
            <person name="Tanaka K"/>
            <person name="Motone F"/>
            <person name="Kageyama Y"/>
            <person name="Nozu R"/>
            <person name="Adachi N"/>
            <person name="Nishimura O"/>
            <person name="Nakagawa R"/>
            <person name="Tanegashima C"/>
            <person name="Kiyatake I"/>
            <person name="Matsumoto R"/>
            <person name="Murakumo K"/>
            <person name="Nishida K"/>
            <person name="Terakita A"/>
            <person name="Kuratani S"/>
            <person name="Sato K"/>
            <person name="Hyodo S Kuraku.S."/>
        </authorList>
    </citation>
    <scope>NUCLEOTIDE SEQUENCE [LARGE SCALE GENOMIC DNA]</scope>
</reference>
<feature type="region of interest" description="Disordered" evidence="3">
    <location>
        <begin position="388"/>
        <end position="483"/>
    </location>
</feature>
<comment type="caution">
    <text evidence="5">The sequence shown here is derived from an EMBL/GenBank/DDBJ whole genome shotgun (WGS) entry which is preliminary data.</text>
</comment>
<feature type="region of interest" description="Disordered" evidence="3">
    <location>
        <begin position="146"/>
        <end position="204"/>
    </location>
</feature>
<evidence type="ECO:0000256" key="3">
    <source>
        <dbReference type="SAM" id="MobiDB-lite"/>
    </source>
</evidence>
<dbReference type="GO" id="GO:0043066">
    <property type="term" value="P:negative regulation of apoptotic process"/>
    <property type="evidence" value="ECO:0007669"/>
    <property type="project" value="InterPro"/>
</dbReference>
<protein>
    <recommendedName>
        <fullName evidence="7">Metadherin</fullName>
    </recommendedName>
</protein>
<dbReference type="Proteomes" id="UP000287033">
    <property type="component" value="Unassembled WGS sequence"/>
</dbReference>
<dbReference type="GO" id="GO:0043123">
    <property type="term" value="P:positive regulation of canonical NF-kappaB signal transduction"/>
    <property type="evidence" value="ECO:0007669"/>
    <property type="project" value="InterPro"/>
</dbReference>
<feature type="compositionally biased region" description="Basic residues" evidence="3">
    <location>
        <begin position="194"/>
        <end position="203"/>
    </location>
</feature>
<accession>A0A401SIR7</accession>
<keyword evidence="4" id="KW-1133">Transmembrane helix</keyword>
<dbReference type="OrthoDB" id="9425729at2759"/>
<dbReference type="InterPro" id="IPR031402">
    <property type="entry name" value="LYRIC"/>
</dbReference>
<feature type="region of interest" description="Disordered" evidence="3">
    <location>
        <begin position="330"/>
        <end position="360"/>
    </location>
</feature>
<dbReference type="GO" id="GO:0003712">
    <property type="term" value="F:transcription coregulator activity"/>
    <property type="evidence" value="ECO:0007669"/>
    <property type="project" value="TreeGrafter"/>
</dbReference>
<dbReference type="Pfam" id="PF15686">
    <property type="entry name" value="LYRIC"/>
    <property type="match status" value="1"/>
</dbReference>
<feature type="compositionally biased region" description="Basic and acidic residues" evidence="3">
    <location>
        <begin position="459"/>
        <end position="473"/>
    </location>
</feature>
<dbReference type="GO" id="GO:0045766">
    <property type="term" value="P:positive regulation of angiogenesis"/>
    <property type="evidence" value="ECO:0007669"/>
    <property type="project" value="InterPro"/>
</dbReference>
<feature type="region of interest" description="Disordered" evidence="3">
    <location>
        <begin position="80"/>
        <end position="129"/>
    </location>
</feature>
<dbReference type="GO" id="GO:0006357">
    <property type="term" value="P:regulation of transcription by RNA polymerase II"/>
    <property type="evidence" value="ECO:0007669"/>
    <property type="project" value="TreeGrafter"/>
</dbReference>
<dbReference type="PANTHER" id="PTHR23251">
    <property type="entry name" value="LYSINE-RICH CEACAM1 CO-ISOLATED PROTEIN LYRIC PROTEIN"/>
    <property type="match status" value="1"/>
</dbReference>